<protein>
    <recommendedName>
        <fullName evidence="2">Enoyl reductase (ER) domain-containing protein</fullName>
    </recommendedName>
</protein>
<reference evidence="3" key="1">
    <citation type="journal article" date="2023" name="Plant J.">
        <title>Genome sequences and population genomics provide insights into the demographic history, inbreeding, and mutation load of two 'living fossil' tree species of Dipteronia.</title>
        <authorList>
            <person name="Feng Y."/>
            <person name="Comes H.P."/>
            <person name="Chen J."/>
            <person name="Zhu S."/>
            <person name="Lu R."/>
            <person name="Zhang X."/>
            <person name="Li P."/>
            <person name="Qiu J."/>
            <person name="Olsen K.M."/>
            <person name="Qiu Y."/>
        </authorList>
    </citation>
    <scope>NUCLEOTIDE SEQUENCE</scope>
    <source>
        <strain evidence="3">NBL</strain>
    </source>
</reference>
<accession>A0AAE0A522</accession>
<dbReference type="InterPro" id="IPR045010">
    <property type="entry name" value="MDR_fam"/>
</dbReference>
<dbReference type="InterPro" id="IPR011032">
    <property type="entry name" value="GroES-like_sf"/>
</dbReference>
<dbReference type="CDD" id="cd08295">
    <property type="entry name" value="double_bond_reductase_like"/>
    <property type="match status" value="1"/>
</dbReference>
<dbReference type="Gene3D" id="3.90.180.10">
    <property type="entry name" value="Medium-chain alcohol dehydrogenases, catalytic domain"/>
    <property type="match status" value="1"/>
</dbReference>
<keyword evidence="1" id="KW-0560">Oxidoreductase</keyword>
<dbReference type="PANTHER" id="PTHR43205">
    <property type="entry name" value="PROSTAGLANDIN REDUCTASE"/>
    <property type="match status" value="1"/>
</dbReference>
<proteinExistence type="predicted"/>
<dbReference type="FunFam" id="3.40.50.720:FF:000121">
    <property type="entry name" value="Prostaglandin reductase 2"/>
    <property type="match status" value="1"/>
</dbReference>
<name>A0AAE0A522_9ROSI</name>
<dbReference type="EMBL" id="JANJYJ010000007">
    <property type="protein sequence ID" value="KAK3200106.1"/>
    <property type="molecule type" value="Genomic_DNA"/>
</dbReference>
<comment type="caution">
    <text evidence="3">The sequence shown here is derived from an EMBL/GenBank/DDBJ whole genome shotgun (WGS) entry which is preliminary data.</text>
</comment>
<dbReference type="Pfam" id="PF16884">
    <property type="entry name" value="ADH_N_2"/>
    <property type="match status" value="1"/>
</dbReference>
<feature type="domain" description="Enoyl reductase (ER)" evidence="2">
    <location>
        <begin position="45"/>
        <end position="345"/>
    </location>
</feature>
<organism evidence="3 4">
    <name type="scientific">Dipteronia sinensis</name>
    <dbReference type="NCBI Taxonomy" id="43782"/>
    <lineage>
        <taxon>Eukaryota</taxon>
        <taxon>Viridiplantae</taxon>
        <taxon>Streptophyta</taxon>
        <taxon>Embryophyta</taxon>
        <taxon>Tracheophyta</taxon>
        <taxon>Spermatophyta</taxon>
        <taxon>Magnoliopsida</taxon>
        <taxon>eudicotyledons</taxon>
        <taxon>Gunneridae</taxon>
        <taxon>Pentapetalae</taxon>
        <taxon>rosids</taxon>
        <taxon>malvids</taxon>
        <taxon>Sapindales</taxon>
        <taxon>Sapindaceae</taxon>
        <taxon>Hippocastanoideae</taxon>
        <taxon>Acereae</taxon>
        <taxon>Dipteronia</taxon>
    </lineage>
</organism>
<dbReference type="Gene3D" id="3.40.50.720">
    <property type="entry name" value="NAD(P)-binding Rossmann-like Domain"/>
    <property type="match status" value="1"/>
</dbReference>
<dbReference type="Proteomes" id="UP001281410">
    <property type="component" value="Unassembled WGS sequence"/>
</dbReference>
<dbReference type="AlphaFoldDB" id="A0AAE0A522"/>
<sequence>MAGNNSEAVMMRNKQVILKNYINGSPKESDLYVKTDSISLKVEQGTSAVIIKNLYLSCDLYSMSRMKDHNDREGYSSDLPGSAVKGFGVGKVVESGHAELKKEDLVWGLTGWEEYSLITNPESLIKILHTDLPLSYYTGILGISGMTAWAGFYQVCSPKKGEYVFISSAFGAVGQVVGQFAKLFGCYVVGSAGSDEKVELLKNKFGFDDAFNYKEEQDLNAALKRYFPQGIDIYFENVGGKMLDAVLLNMRLRGRIAVCGMVSQYNLDHPDGVHNLMNILDKRIRMEGFVVIDYMSQYSEFLDVAVPSIREGKIDYVEDIVEGLENAAAALVELSSGKSVGKVVIVVARD</sequence>
<gene>
    <name evidence="3" type="ORF">Dsin_023521</name>
</gene>
<dbReference type="GO" id="GO:0032440">
    <property type="term" value="F:2-alkenal reductase [NAD(P)H] activity"/>
    <property type="evidence" value="ECO:0007669"/>
    <property type="project" value="TreeGrafter"/>
</dbReference>
<dbReference type="InterPro" id="IPR020843">
    <property type="entry name" value="ER"/>
</dbReference>
<dbReference type="InterPro" id="IPR013149">
    <property type="entry name" value="ADH-like_C"/>
</dbReference>
<evidence type="ECO:0000313" key="4">
    <source>
        <dbReference type="Proteomes" id="UP001281410"/>
    </source>
</evidence>
<dbReference type="InterPro" id="IPR041694">
    <property type="entry name" value="ADH_N_2"/>
</dbReference>
<dbReference type="SUPFAM" id="SSF51735">
    <property type="entry name" value="NAD(P)-binding Rossmann-fold domains"/>
    <property type="match status" value="1"/>
</dbReference>
<dbReference type="PANTHER" id="PTHR43205:SF67">
    <property type="entry name" value="ENOYL REDUCTASE (ER) DOMAIN-CONTAINING PROTEIN"/>
    <property type="match status" value="1"/>
</dbReference>
<dbReference type="SUPFAM" id="SSF50129">
    <property type="entry name" value="GroES-like"/>
    <property type="match status" value="1"/>
</dbReference>
<evidence type="ECO:0000259" key="2">
    <source>
        <dbReference type="SMART" id="SM00829"/>
    </source>
</evidence>
<evidence type="ECO:0000256" key="1">
    <source>
        <dbReference type="ARBA" id="ARBA00023002"/>
    </source>
</evidence>
<dbReference type="Pfam" id="PF00107">
    <property type="entry name" value="ADH_zinc_N"/>
    <property type="match status" value="1"/>
</dbReference>
<evidence type="ECO:0000313" key="3">
    <source>
        <dbReference type="EMBL" id="KAK3200106.1"/>
    </source>
</evidence>
<dbReference type="SMART" id="SM00829">
    <property type="entry name" value="PKS_ER"/>
    <property type="match status" value="1"/>
</dbReference>
<keyword evidence="4" id="KW-1185">Reference proteome</keyword>
<dbReference type="InterPro" id="IPR036291">
    <property type="entry name" value="NAD(P)-bd_dom_sf"/>
</dbReference>